<proteinExistence type="inferred from homology"/>
<dbReference type="GeneID" id="100571743"/>
<dbReference type="InterPro" id="IPR013949">
    <property type="entry name" value="Utp6"/>
</dbReference>
<dbReference type="Pfam" id="PF24892">
    <property type="entry name" value="UTP6_C"/>
    <property type="match status" value="1"/>
</dbReference>
<accession>A0A8R2A9M5</accession>
<dbReference type="PANTHER" id="PTHR23271">
    <property type="entry name" value="HEPATOCELLULAR CARCINOMA-ASSOCIATED ANTIGEN 66"/>
    <property type="match status" value="1"/>
</dbReference>
<keyword evidence="4" id="KW-1185">Reference proteome</keyword>
<dbReference type="InterPro" id="IPR056907">
    <property type="entry name" value="UTP6_C"/>
</dbReference>
<evidence type="ECO:0000313" key="4">
    <source>
        <dbReference type="Proteomes" id="UP000007819"/>
    </source>
</evidence>
<dbReference type="OrthoDB" id="28112at2759"/>
<dbReference type="Gene3D" id="1.25.40.10">
    <property type="entry name" value="Tetratricopeptide repeat domain"/>
    <property type="match status" value="1"/>
</dbReference>
<dbReference type="EnsemblMetazoa" id="XM_003244574.4">
    <property type="protein sequence ID" value="XP_003244622.2"/>
    <property type="gene ID" value="LOC100571743"/>
</dbReference>
<dbReference type="GO" id="GO:0032040">
    <property type="term" value="C:small-subunit processome"/>
    <property type="evidence" value="ECO:0007669"/>
    <property type="project" value="TreeGrafter"/>
</dbReference>
<dbReference type="GO" id="GO:0030515">
    <property type="term" value="F:snoRNA binding"/>
    <property type="evidence" value="ECO:0007669"/>
    <property type="project" value="InterPro"/>
</dbReference>
<protein>
    <recommendedName>
        <fullName evidence="2">U3 small nucleolar RNA-associated protein 6 homolog C-terminal domain-containing protein</fullName>
    </recommendedName>
</protein>
<dbReference type="PANTHER" id="PTHR23271:SF1">
    <property type="entry name" value="U3 SMALL NUCLEOLAR RNA-ASSOCIATED PROTEIN 6 HOMOLOG"/>
    <property type="match status" value="1"/>
</dbReference>
<dbReference type="Proteomes" id="UP000007819">
    <property type="component" value="Chromosome A3"/>
</dbReference>
<dbReference type="SUPFAM" id="SSF48452">
    <property type="entry name" value="TPR-like"/>
    <property type="match status" value="1"/>
</dbReference>
<evidence type="ECO:0000259" key="2">
    <source>
        <dbReference type="Pfam" id="PF24892"/>
    </source>
</evidence>
<evidence type="ECO:0000313" key="3">
    <source>
        <dbReference type="EnsemblMetazoa" id="XP_003244622.2"/>
    </source>
</evidence>
<reference evidence="4" key="1">
    <citation type="submission" date="2010-06" db="EMBL/GenBank/DDBJ databases">
        <authorList>
            <person name="Jiang H."/>
            <person name="Abraham K."/>
            <person name="Ali S."/>
            <person name="Alsbrooks S.L."/>
            <person name="Anim B.N."/>
            <person name="Anosike U.S."/>
            <person name="Attaway T."/>
            <person name="Bandaranaike D.P."/>
            <person name="Battles P.K."/>
            <person name="Bell S.N."/>
            <person name="Bell A.V."/>
            <person name="Beltran B."/>
            <person name="Bickham C."/>
            <person name="Bustamante Y."/>
            <person name="Caleb T."/>
            <person name="Canada A."/>
            <person name="Cardenas V."/>
            <person name="Carter K."/>
            <person name="Chacko J."/>
            <person name="Chandrabose M.N."/>
            <person name="Chavez D."/>
            <person name="Chavez A."/>
            <person name="Chen L."/>
            <person name="Chu H.-S."/>
            <person name="Claassen K.J."/>
            <person name="Cockrell R."/>
            <person name="Collins M."/>
            <person name="Cooper J.A."/>
            <person name="Cree A."/>
            <person name="Curry S.M."/>
            <person name="Da Y."/>
            <person name="Dao M.D."/>
            <person name="Das B."/>
            <person name="Davila M.-L."/>
            <person name="Davy-Carroll L."/>
            <person name="Denson S."/>
            <person name="Dinh H."/>
            <person name="Ebong V.E."/>
            <person name="Edwards J.R."/>
            <person name="Egan A."/>
            <person name="El-Daye J."/>
            <person name="Escobedo L."/>
            <person name="Fernandez S."/>
            <person name="Fernando P.R."/>
            <person name="Flagg N."/>
            <person name="Forbes L.D."/>
            <person name="Fowler R.G."/>
            <person name="Fu Q."/>
            <person name="Gabisi R.A."/>
            <person name="Ganer J."/>
            <person name="Garbino Pronczuk A."/>
            <person name="Garcia R.M."/>
            <person name="Garner T."/>
            <person name="Garrett T.E."/>
            <person name="Gonzalez D.A."/>
            <person name="Hamid H."/>
            <person name="Hawkins E.S."/>
            <person name="Hirani K."/>
            <person name="Hogues M.E."/>
            <person name="Hollins B."/>
            <person name="Hsiao C.-H."/>
            <person name="Jabil R."/>
            <person name="James M.L."/>
            <person name="Jhangiani S.N."/>
            <person name="Johnson B."/>
            <person name="Johnson Q."/>
            <person name="Joshi V."/>
            <person name="Kalu J.B."/>
            <person name="Kam C."/>
            <person name="Kashfia A."/>
            <person name="Keebler J."/>
            <person name="Kisamo H."/>
            <person name="Kovar C.L."/>
            <person name="Lago L.A."/>
            <person name="Lai C.-Y."/>
            <person name="Laidlaw J."/>
            <person name="Lara F."/>
            <person name="Le T.-K."/>
            <person name="Lee S.L."/>
            <person name="Legall F.H."/>
            <person name="Lemon S.J."/>
            <person name="Lewis L.R."/>
            <person name="Li B."/>
            <person name="Liu Y."/>
            <person name="Liu Y.-S."/>
            <person name="Lopez J."/>
            <person name="Lozado R.J."/>
            <person name="Lu J."/>
            <person name="Madu R.C."/>
            <person name="Maheshwari M."/>
            <person name="Maheshwari R."/>
            <person name="Malloy K."/>
            <person name="Martinez E."/>
            <person name="Mathew T."/>
            <person name="Mercado I.C."/>
            <person name="Mercado C."/>
            <person name="Meyer B."/>
            <person name="Montgomery K."/>
            <person name="Morgan M.B."/>
            <person name="Munidasa M."/>
            <person name="Nazareth L.V."/>
            <person name="Nelson J."/>
            <person name="Ng B.M."/>
            <person name="Nguyen N.B."/>
            <person name="Nguyen P.Q."/>
            <person name="Nguyen T."/>
            <person name="Obregon M."/>
            <person name="Okwuonu G.O."/>
            <person name="Onwere C.G."/>
            <person name="Orozco G."/>
            <person name="Parra A."/>
            <person name="Patel S."/>
            <person name="Patil S."/>
            <person name="Perez A."/>
            <person name="Perez Y."/>
            <person name="Pham C."/>
            <person name="Primus E.L."/>
            <person name="Pu L.-L."/>
            <person name="Puazo M."/>
            <person name="Qin X."/>
            <person name="Quiroz J.B."/>
            <person name="Reese J."/>
            <person name="Richards S."/>
            <person name="Rives C.M."/>
            <person name="Robberts R."/>
            <person name="Ruiz S.J."/>
            <person name="Ruiz M.J."/>
            <person name="Santibanez J."/>
            <person name="Schneider B.W."/>
            <person name="Sisson I."/>
            <person name="Smith M."/>
            <person name="Sodergren E."/>
            <person name="Song X.-Z."/>
            <person name="Song B.B."/>
            <person name="Summersgill H."/>
            <person name="Thelus R."/>
            <person name="Thornton R.D."/>
            <person name="Trejos Z.Y."/>
            <person name="Usmani K."/>
            <person name="Vattathil S."/>
            <person name="Villasana D."/>
            <person name="Walker D.L."/>
            <person name="Wang S."/>
            <person name="Wang K."/>
            <person name="White C.S."/>
            <person name="Williams A.C."/>
            <person name="Williamson J."/>
            <person name="Wilson K."/>
            <person name="Woghiren I.O."/>
            <person name="Woodworth J.R."/>
            <person name="Worley K.C."/>
            <person name="Wright R.A."/>
            <person name="Wu W."/>
            <person name="Young L."/>
            <person name="Zhang L."/>
            <person name="Zhang J."/>
            <person name="Zhu Y."/>
            <person name="Muzny D.M."/>
            <person name="Weinstock G."/>
            <person name="Gibbs R.A."/>
        </authorList>
    </citation>
    <scope>NUCLEOTIDE SEQUENCE [LARGE SCALE GENOMIC DNA]</scope>
    <source>
        <strain evidence="4">LSR1</strain>
    </source>
</reference>
<dbReference type="GO" id="GO:0000462">
    <property type="term" value="P:maturation of SSU-rRNA from tricistronic rRNA transcript (SSU-rRNA, 5.8S rRNA, LSU-rRNA)"/>
    <property type="evidence" value="ECO:0007669"/>
    <property type="project" value="InterPro"/>
</dbReference>
<dbReference type="InterPro" id="IPR011990">
    <property type="entry name" value="TPR-like_helical_dom_sf"/>
</dbReference>
<reference evidence="3" key="2">
    <citation type="submission" date="2022-06" db="UniProtKB">
        <authorList>
            <consortium name="EnsemblMetazoa"/>
        </authorList>
    </citation>
    <scope>IDENTIFICATION</scope>
</reference>
<organism evidence="3 4">
    <name type="scientific">Acyrthosiphon pisum</name>
    <name type="common">Pea aphid</name>
    <dbReference type="NCBI Taxonomy" id="7029"/>
    <lineage>
        <taxon>Eukaryota</taxon>
        <taxon>Metazoa</taxon>
        <taxon>Ecdysozoa</taxon>
        <taxon>Arthropoda</taxon>
        <taxon>Hexapoda</taxon>
        <taxon>Insecta</taxon>
        <taxon>Pterygota</taxon>
        <taxon>Neoptera</taxon>
        <taxon>Paraneoptera</taxon>
        <taxon>Hemiptera</taxon>
        <taxon>Sternorrhyncha</taxon>
        <taxon>Aphidomorpha</taxon>
        <taxon>Aphidoidea</taxon>
        <taxon>Aphididae</taxon>
        <taxon>Macrosiphini</taxon>
        <taxon>Acyrthosiphon</taxon>
    </lineage>
</organism>
<dbReference type="AlphaFoldDB" id="A0A8R2A9M5"/>
<dbReference type="KEGG" id="api:100571743"/>
<evidence type="ECO:0000256" key="1">
    <source>
        <dbReference type="ARBA" id="ARBA00010734"/>
    </source>
</evidence>
<dbReference type="RefSeq" id="XP_003244622.2">
    <property type="nucleotide sequence ID" value="XM_003244574.3"/>
</dbReference>
<name>A0A8R2A9M5_ACYPI</name>
<comment type="similarity">
    <text evidence="1">Belongs to the UTP6 family.</text>
</comment>
<feature type="domain" description="U3 small nucleolar RNA-associated protein 6 homolog C-terminal" evidence="2">
    <location>
        <begin position="287"/>
        <end position="547"/>
    </location>
</feature>
<dbReference type="GO" id="GO:0034388">
    <property type="term" value="C:Pwp2p-containing subcomplex of 90S preribosome"/>
    <property type="evidence" value="ECO:0007669"/>
    <property type="project" value="TreeGrafter"/>
</dbReference>
<dbReference type="SMART" id="SM00386">
    <property type="entry name" value="HAT"/>
    <property type="match status" value="4"/>
</dbReference>
<dbReference type="InterPro" id="IPR003107">
    <property type="entry name" value="HAT"/>
</dbReference>
<sequence length="597" mass="71027">MPINLETHHDIKFLKIYNLMSDLRIRTLVKERKLFMQKNATEEITKEECLKLLTVELDVMSKCVSAIDKYYIPQTWFITESLNVMKLLCNRIDHLYYSMFQMFSIGCVLLVNYMEFHSNNIEFITNENPPLIVLMSRKKCEPQMYIAAATFEYEKKNIEMARRYFEEGIIKYANNKTLYLEQLWIEVMYFDDVGGGDLNEIKPIEIYKKTIKKFEYDMEFHIVLLERSIEVKPLWRLQHEIVCDLMEMYNYSDIMWHKVATLCTNGYVFNRDTGIFGYVTDPNKRARCCIKTYNKGLKHVFNVTRKLNLMKLLTEYIIKLWKYYNTKINSEFNKWIQKEMKKAFQMGHFDLGGLHEPEYYVYWAVLSEEIHPEILQLAIDCNKGNVGVWAEALNYRIEHFGSYRTVKKIFDAGNQALGNKSLLLWKKMETFLKRCRENDRQLGKFYKDGAKSPYQEISNVYKVKHLEWVNDNDGISSARGLFNQMIRLVPAKKKLYMNMIQYEKMQKPINICSIRSIYNLACHKFSSDVPLLADCLEFELEHIGKSTADRMYDMALMNLQPQLRTDLKHMYEMRKETHRNRPIIIDPDIIIIPDDEE</sequence>